<dbReference type="Pfam" id="PF01535">
    <property type="entry name" value="PPR"/>
    <property type="match status" value="1"/>
</dbReference>
<evidence type="ECO:0000313" key="2">
    <source>
        <dbReference type="EMBL" id="KJJ83728.1"/>
    </source>
</evidence>
<dbReference type="Gene3D" id="1.25.40.10">
    <property type="entry name" value="Tetratricopeptide repeat domain"/>
    <property type="match status" value="3"/>
</dbReference>
<dbReference type="EMBL" id="JYNY01000495">
    <property type="protein sequence ID" value="KJJ83728.1"/>
    <property type="molecule type" value="Genomic_DNA"/>
</dbReference>
<accession>A0A0F0CKA4</accession>
<protein>
    <submittedName>
        <fullName evidence="2">Uncharacterized protein</fullName>
    </submittedName>
</protein>
<keyword evidence="1" id="KW-1133">Transmembrane helix</keyword>
<keyword evidence="3" id="KW-1185">Reference proteome</keyword>
<evidence type="ECO:0000256" key="1">
    <source>
        <dbReference type="SAM" id="Phobius"/>
    </source>
</evidence>
<name>A0A0F0CKA4_9BACT</name>
<dbReference type="PANTHER" id="PTHR12558:SF13">
    <property type="entry name" value="CELL DIVISION CYCLE PROTEIN 27 HOMOLOG"/>
    <property type="match status" value="1"/>
</dbReference>
<dbReference type="PANTHER" id="PTHR12558">
    <property type="entry name" value="CELL DIVISION CYCLE 16,23,27"/>
    <property type="match status" value="1"/>
</dbReference>
<dbReference type="InterPro" id="IPR011990">
    <property type="entry name" value="TPR-like_helical_dom_sf"/>
</dbReference>
<keyword evidence="1" id="KW-0812">Transmembrane</keyword>
<comment type="caution">
    <text evidence="2">The sequence shown here is derived from an EMBL/GenBank/DDBJ whole genome shotgun (WGS) entry which is preliminary data.</text>
</comment>
<dbReference type="InterPro" id="IPR002885">
    <property type="entry name" value="PPR_rpt"/>
</dbReference>
<organism evidence="2 3">
    <name type="scientific">Candidatus Omnitrophus magneticus</name>
    <dbReference type="NCBI Taxonomy" id="1609969"/>
    <lineage>
        <taxon>Bacteria</taxon>
        <taxon>Pseudomonadati</taxon>
        <taxon>Candidatus Omnitrophota</taxon>
        <taxon>Candidatus Omnitrophus</taxon>
    </lineage>
</organism>
<dbReference type="Pfam" id="PF13432">
    <property type="entry name" value="TPR_16"/>
    <property type="match status" value="2"/>
</dbReference>
<evidence type="ECO:0000313" key="3">
    <source>
        <dbReference type="Proteomes" id="UP000033428"/>
    </source>
</evidence>
<feature type="transmembrane region" description="Helical" evidence="1">
    <location>
        <begin position="6"/>
        <end position="23"/>
    </location>
</feature>
<keyword evidence="1" id="KW-0472">Membrane</keyword>
<dbReference type="SUPFAM" id="SSF48452">
    <property type="entry name" value="TPR-like"/>
    <property type="match status" value="2"/>
</dbReference>
<gene>
    <name evidence="2" type="ORF">OMAG_002387</name>
</gene>
<sequence>MGISFAKSIIFFICIIFLGLMLLPSYREAGKLLIESGNYEGASFYLSKQFHRDPADIKNTKRYLESLIYLEKFDVMEKISEKLTHFHEKDIDMLKALASYYNMKMDMGKAAFYWEKILRVNPKDKEIKEKLIAYYVINKKHDNLINFYKREIKRDTAILSEYYSLGNIFLGRKNATAAISVWTALLDKFPNERLAVEKLAISYESAGDIEKSISLYRDIYSKYKVGNDYFLSFVEKLCRHNKMDEAIEMLEKLFYSGVRDKNIDGLLIELYQKSGRTKDALAILEECVEEYPEEYNFLKLAGELYLEQKDYTKAFTAIRSYNEKTGGDYHSHHIIGDLLCGMGDTRAGEFEYRKALELIRQ</sequence>
<proteinExistence type="predicted"/>
<dbReference type="AlphaFoldDB" id="A0A0F0CKA4"/>
<reference evidence="2 3" key="1">
    <citation type="submission" date="2015-02" db="EMBL/GenBank/DDBJ databases">
        <title>Single-cell genomics of uncultivated deep-branching MTB reveals a conserved set of magnetosome genes.</title>
        <authorList>
            <person name="Kolinko S."/>
            <person name="Richter M."/>
            <person name="Glockner F.O."/>
            <person name="Brachmann A."/>
            <person name="Schuler D."/>
        </authorList>
    </citation>
    <scope>NUCLEOTIDE SEQUENCE [LARGE SCALE GENOMIC DNA]</scope>
    <source>
        <strain evidence="2">SKK-01</strain>
    </source>
</reference>
<dbReference type="Proteomes" id="UP000033428">
    <property type="component" value="Unassembled WGS sequence"/>
</dbReference>